<gene>
    <name evidence="8" type="primary">pglX</name>
    <name evidence="8" type="ORF">E0H50_38780</name>
</gene>
<dbReference type="NCBIfam" id="NF033451">
    <property type="entry name" value="BREX_2_MTaseX"/>
    <property type="match status" value="1"/>
</dbReference>
<dbReference type="InterPro" id="IPR029063">
    <property type="entry name" value="SAM-dependent_MTases_sf"/>
</dbReference>
<dbReference type="InterPro" id="IPR002052">
    <property type="entry name" value="DNA_methylase_N6_adenine_CS"/>
</dbReference>
<dbReference type="Pfam" id="PF22654">
    <property type="entry name" value="DUF7008"/>
    <property type="match status" value="1"/>
</dbReference>
<dbReference type="PANTHER" id="PTHR33841">
    <property type="entry name" value="DNA METHYLTRANSFERASE YEEA-RELATED"/>
    <property type="match status" value="1"/>
</dbReference>
<dbReference type="PANTHER" id="PTHR33841:SF1">
    <property type="entry name" value="DNA METHYLTRANSFERASE A"/>
    <property type="match status" value="1"/>
</dbReference>
<evidence type="ECO:0000259" key="6">
    <source>
        <dbReference type="Pfam" id="PF07669"/>
    </source>
</evidence>
<dbReference type="InterPro" id="IPR054277">
    <property type="entry name" value="DUF7008"/>
</dbReference>
<dbReference type="SUPFAM" id="SSF53335">
    <property type="entry name" value="S-adenosyl-L-methionine-dependent methyltransferases"/>
    <property type="match status" value="1"/>
</dbReference>
<proteinExistence type="predicted"/>
<keyword evidence="3 8" id="KW-0808">Transferase</keyword>
<dbReference type="PRINTS" id="PR00507">
    <property type="entry name" value="N12N6MTFRASE"/>
</dbReference>
<accession>A0A4R0HYW3</accession>
<comment type="caution">
    <text evidence="8">The sequence shown here is derived from an EMBL/GenBank/DDBJ whole genome shotgun (WGS) entry which is preliminary data.</text>
</comment>
<dbReference type="PROSITE" id="PS00092">
    <property type="entry name" value="N6_MTASE"/>
    <property type="match status" value="1"/>
</dbReference>
<keyword evidence="4" id="KW-0949">S-adenosyl-L-methionine</keyword>
<dbReference type="InterPro" id="IPR011639">
    <property type="entry name" value="MethylTrfase_TaqI-like_dom"/>
</dbReference>
<dbReference type="Proteomes" id="UP000292695">
    <property type="component" value="Unassembled WGS sequence"/>
</dbReference>
<dbReference type="Gene3D" id="3.40.50.150">
    <property type="entry name" value="Vaccinia Virus protein VP39"/>
    <property type="match status" value="1"/>
</dbReference>
<keyword evidence="2 8" id="KW-0489">Methyltransferase</keyword>
<dbReference type="InterPro" id="IPR050953">
    <property type="entry name" value="N4_N6_ade-DNA_methylase"/>
</dbReference>
<protein>
    <recommendedName>
        <fullName evidence="1">site-specific DNA-methyltransferase (adenine-specific)</fullName>
        <ecNumber evidence="1">2.1.1.72</ecNumber>
    </recommendedName>
</protein>
<dbReference type="GO" id="GO:0009007">
    <property type="term" value="F:site-specific DNA-methyltransferase (adenine-specific) activity"/>
    <property type="evidence" value="ECO:0007669"/>
    <property type="project" value="UniProtKB-EC"/>
</dbReference>
<evidence type="ECO:0000256" key="2">
    <source>
        <dbReference type="ARBA" id="ARBA00022603"/>
    </source>
</evidence>
<dbReference type="EC" id="2.1.1.72" evidence="1"/>
<dbReference type="AlphaFoldDB" id="A0A4R0HYW3"/>
<reference evidence="8 9" key="1">
    <citation type="submission" date="2019-02" db="EMBL/GenBank/DDBJ databases">
        <title>Kribbella capetownensis sp. nov. and Kribbella speibonae sp. nov., isolated from soil.</title>
        <authorList>
            <person name="Curtis S.M."/>
            <person name="Norton I."/>
            <person name="Everest G.J."/>
            <person name="Meyers P.R."/>
        </authorList>
    </citation>
    <scope>NUCLEOTIDE SEQUENCE [LARGE SCALE GENOMIC DNA]</scope>
    <source>
        <strain evidence="8 9">DSM 27082</strain>
    </source>
</reference>
<evidence type="ECO:0000256" key="4">
    <source>
        <dbReference type="ARBA" id="ARBA00022691"/>
    </source>
</evidence>
<dbReference type="GO" id="GO:0032259">
    <property type="term" value="P:methylation"/>
    <property type="evidence" value="ECO:0007669"/>
    <property type="project" value="UniProtKB-KW"/>
</dbReference>
<evidence type="ECO:0000256" key="5">
    <source>
        <dbReference type="ARBA" id="ARBA00047942"/>
    </source>
</evidence>
<comment type="catalytic activity">
    <reaction evidence="5">
        <text>a 2'-deoxyadenosine in DNA + S-adenosyl-L-methionine = an N(6)-methyl-2'-deoxyadenosine in DNA + S-adenosyl-L-homocysteine + H(+)</text>
        <dbReference type="Rhea" id="RHEA:15197"/>
        <dbReference type="Rhea" id="RHEA-COMP:12418"/>
        <dbReference type="Rhea" id="RHEA-COMP:12419"/>
        <dbReference type="ChEBI" id="CHEBI:15378"/>
        <dbReference type="ChEBI" id="CHEBI:57856"/>
        <dbReference type="ChEBI" id="CHEBI:59789"/>
        <dbReference type="ChEBI" id="CHEBI:90615"/>
        <dbReference type="ChEBI" id="CHEBI:90616"/>
        <dbReference type="EC" id="2.1.1.72"/>
    </reaction>
</comment>
<dbReference type="GO" id="GO:0003676">
    <property type="term" value="F:nucleic acid binding"/>
    <property type="evidence" value="ECO:0007669"/>
    <property type="project" value="InterPro"/>
</dbReference>
<sequence>MDQPPTRPVPPCSRRIAPHEPWSPYVIDSSALLADLKTQLKALQIDLRASAEDRSNQWGARLRAEYEEALRRERTGHSWMDWRDNEVDQAAVAWVVATAFLRFCEDNDLLAGARLDGMPIAVGWIAGPGDRTQRAEENLTAYFRTNPIHNRRHWLQQGFRVLAAQPAGAGLVDPRHNPVWLAEISPESANALIAFWRRTDAGGVLVHDFTDPNLDTRFLGDLYQDLSEHAKKTYALLQTPVFVEEFILEQTLTSAIAEFGLNGLKVIDPTCGSGHFLLGAFERLNRAWLEEAPALDAKERIRRAMASIHGVDLNPFAVAIARFRLTLAGLKTMGERSLVGVPAMGFRLAIGDSLLGEQGGVPETFGVLAEDEQGRTYLYDSEDLSDYFEILRPGKYHVVVGNPPYIAVTDRALRKIYRQAYRTAHGQYNLSIPFMELFFRLAIRGEQGRGAGYVGQITANGFMKREFGRKVVEDLFAGFHLENPVDLTRVIDTSRAHIPGHGTPTVILIGRRRRPVDNHVRVVAGVRGEPGVPVDPAKGRVWREIVEHVNDDWFEGRYVSISLRDRKNLTVHPWSLGGETATALKEAIEAAPGRMGARVWRMGMFGDSHAEDYFAAPVGTFVRLGVDAGDIAGAIDGNAVRDWAAGKIGELFFAGGPAAAASAAETSRTSLWPWRRSLWNRATFSGTTYRESGIDWLSWHQVSAQRDARPRIAFAKIATHFHAAIVRRDDIEKPGALRIELPPESLESEFFELAAALNSSVACFWLKQVCHNKGNGGIGGGIGDEDWEPRYEFTGTKLDQFPIADQLPIDRGRMLDTLAGDVQGASPLQVIMVWMDQGGAEGLAERLREARADWERLRARMIFEQEELDWDSYRIYGLIEEDLTYRGSGLDELALGERAFEIALARRVASGEEETAWFDRHHSVAISDAPHWWPSDYSAIVQRRLHCIAHDGYIELIERPECKRRWWIESWDAQRQNALRGAILTRLENPALWQDAQGPAAHSVAELADALRNDRVVRELARVLSENAEPDLAAVIASLIWEEAVPFLAAHRYKPSGVDKFRAWQEVWALQRREDMGDSITIPLPPKYAKSDFRSPTYWRARGKFDMPKERFILYPGVRRAGDSTPVIGWAGWSHRDQALALAREIPVQQALGVDDAGIEPLVAGLVELECWLHQWHSEIETAYGTSSASVISGVVDQYLARVEKTRDQVSAWVPPVATRARALRL</sequence>
<evidence type="ECO:0000313" key="8">
    <source>
        <dbReference type="EMBL" id="TCC18665.1"/>
    </source>
</evidence>
<dbReference type="OrthoDB" id="4280289at2"/>
<feature type="domain" description="Type II methyltransferase M.TaqI-like" evidence="6">
    <location>
        <begin position="307"/>
        <end position="487"/>
    </location>
</feature>
<organism evidence="8 9">
    <name type="scientific">Kribbella sindirgiensis</name>
    <dbReference type="NCBI Taxonomy" id="1124744"/>
    <lineage>
        <taxon>Bacteria</taxon>
        <taxon>Bacillati</taxon>
        <taxon>Actinomycetota</taxon>
        <taxon>Actinomycetes</taxon>
        <taxon>Propionibacteriales</taxon>
        <taxon>Kribbellaceae</taxon>
        <taxon>Kribbella</taxon>
    </lineage>
</organism>
<feature type="domain" description="DUF7008" evidence="7">
    <location>
        <begin position="861"/>
        <end position="1222"/>
    </location>
</feature>
<evidence type="ECO:0000256" key="3">
    <source>
        <dbReference type="ARBA" id="ARBA00022679"/>
    </source>
</evidence>
<dbReference type="GO" id="GO:0006304">
    <property type="term" value="P:DNA modification"/>
    <property type="evidence" value="ECO:0007669"/>
    <property type="project" value="InterPro"/>
</dbReference>
<name>A0A4R0HYW3_9ACTN</name>
<keyword evidence="9" id="KW-1185">Reference proteome</keyword>
<evidence type="ECO:0000313" key="9">
    <source>
        <dbReference type="Proteomes" id="UP000292695"/>
    </source>
</evidence>
<dbReference type="Pfam" id="PF07669">
    <property type="entry name" value="Eco57I"/>
    <property type="match status" value="1"/>
</dbReference>
<dbReference type="EMBL" id="SJKA01000024">
    <property type="protein sequence ID" value="TCC18665.1"/>
    <property type="molecule type" value="Genomic_DNA"/>
</dbReference>
<evidence type="ECO:0000259" key="7">
    <source>
        <dbReference type="Pfam" id="PF22654"/>
    </source>
</evidence>
<evidence type="ECO:0000256" key="1">
    <source>
        <dbReference type="ARBA" id="ARBA00011900"/>
    </source>
</evidence>